<dbReference type="PANTHER" id="PTHR19957">
    <property type="entry name" value="SYNTAXIN"/>
    <property type="match status" value="1"/>
</dbReference>
<dbReference type="EMBL" id="NPIC01000013">
    <property type="protein sequence ID" value="RDL31192.1"/>
    <property type="molecule type" value="Genomic_DNA"/>
</dbReference>
<evidence type="ECO:0000256" key="2">
    <source>
        <dbReference type="SAM" id="MobiDB-lite"/>
    </source>
</evidence>
<keyword evidence="3" id="KW-0812">Transmembrane</keyword>
<keyword evidence="6" id="KW-1185">Reference proteome</keyword>
<comment type="similarity">
    <text evidence="1">Belongs to the syntaxin family.</text>
</comment>
<dbReference type="InterPro" id="IPR000727">
    <property type="entry name" value="T_SNARE_dom"/>
</dbReference>
<keyword evidence="3" id="KW-0472">Membrane</keyword>
<dbReference type="GO" id="GO:0012505">
    <property type="term" value="C:endomembrane system"/>
    <property type="evidence" value="ECO:0007669"/>
    <property type="project" value="TreeGrafter"/>
</dbReference>
<sequence>MEGVQTHMIREKTLHRNHKGDTIPRPIMEANNNNNNNTEASSRMEANNNMGGNSSQNVELEPLTNNAAQAGSKGYPRAVLDQCTAIRSAADAIEMQKLPELRSLQQACLNSADPGAASARLDQESAKIMEEYHSLVGEIRILKSDPKNQEQRGPTYAQVQAVDTKLKTSMTAYRTLDVGFQKKLKDQLARQYRIVRPEASEEEVRRAVDSPDGGQVFSQALMQSDRRGQSQSALSAVRSRHAEIQKIDSQMAELAQLFNEMNELVVQQEAAVTNIEMKGEEVVEHMDKGNAEIGTAIKSAQKARKWKWWCLGITILIIVIIVIVVLIYKFVISAPAAAAPKTKRFVLPATEHRVVSGQPWSPPVKERYVVPGLEWSTNDKPVVPGKGWTPEKRIVVPGKEWTPETRQERSFQA</sequence>
<dbReference type="Pfam" id="PF05739">
    <property type="entry name" value="SNARE"/>
    <property type="match status" value="1"/>
</dbReference>
<feature type="region of interest" description="Disordered" evidence="2">
    <location>
        <begin position="18"/>
        <end position="58"/>
    </location>
</feature>
<dbReference type="STRING" id="2656787.A0A370TB90"/>
<dbReference type="PROSITE" id="PS50192">
    <property type="entry name" value="T_SNARE"/>
    <property type="match status" value="1"/>
</dbReference>
<reference evidence="5 6" key="1">
    <citation type="journal article" date="2018" name="IMA Fungus">
        <title>IMA Genome-F 9: Draft genome sequence of Annulohypoxylon stygium, Aspergillus mulundensis, Berkeleyomyces basicola (syn. Thielaviopsis basicola), Ceratocystis smalleyi, two Cercospora beticola strains, Coleophoma cylindrospora, Fusarium fracticaudum, Phialophora cf. hyalina, and Morchella septimelata.</title>
        <authorList>
            <person name="Wingfield B.D."/>
            <person name="Bills G.F."/>
            <person name="Dong Y."/>
            <person name="Huang W."/>
            <person name="Nel W.J."/>
            <person name="Swalarsk-Parry B.S."/>
            <person name="Vaghefi N."/>
            <person name="Wilken P.M."/>
            <person name="An Z."/>
            <person name="de Beer Z.W."/>
            <person name="De Vos L."/>
            <person name="Chen L."/>
            <person name="Duong T.A."/>
            <person name="Gao Y."/>
            <person name="Hammerbacher A."/>
            <person name="Kikkert J.R."/>
            <person name="Li Y."/>
            <person name="Li H."/>
            <person name="Li K."/>
            <person name="Li Q."/>
            <person name="Liu X."/>
            <person name="Ma X."/>
            <person name="Naidoo K."/>
            <person name="Pethybridge S.J."/>
            <person name="Sun J."/>
            <person name="Steenkamp E.T."/>
            <person name="van der Nest M.A."/>
            <person name="van Wyk S."/>
            <person name="Wingfield M.J."/>
            <person name="Xiong C."/>
            <person name="Yue Q."/>
            <person name="Zhang X."/>
        </authorList>
    </citation>
    <scope>NUCLEOTIDE SEQUENCE [LARGE SCALE GENOMIC DNA]</scope>
    <source>
        <strain evidence="5 6">BP 5553</strain>
    </source>
</reference>
<evidence type="ECO:0000313" key="6">
    <source>
        <dbReference type="Proteomes" id="UP000254866"/>
    </source>
</evidence>
<dbReference type="GO" id="GO:0006886">
    <property type="term" value="P:intracellular protein transport"/>
    <property type="evidence" value="ECO:0007669"/>
    <property type="project" value="TreeGrafter"/>
</dbReference>
<dbReference type="GO" id="GO:0048278">
    <property type="term" value="P:vesicle docking"/>
    <property type="evidence" value="ECO:0007669"/>
    <property type="project" value="TreeGrafter"/>
</dbReference>
<dbReference type="GO" id="GO:0000149">
    <property type="term" value="F:SNARE binding"/>
    <property type="evidence" value="ECO:0007669"/>
    <property type="project" value="TreeGrafter"/>
</dbReference>
<dbReference type="PANTHER" id="PTHR19957:SF380">
    <property type="entry name" value="SYNTAXIN FAMILY PROTEIN"/>
    <property type="match status" value="1"/>
</dbReference>
<comment type="caution">
    <text evidence="5">The sequence shown here is derived from an EMBL/GenBank/DDBJ whole genome shotgun (WGS) entry which is preliminary data.</text>
</comment>
<evidence type="ECO:0000313" key="5">
    <source>
        <dbReference type="EMBL" id="RDL31192.1"/>
    </source>
</evidence>
<dbReference type="InterPro" id="IPR006011">
    <property type="entry name" value="Syntaxin_N"/>
</dbReference>
<dbReference type="OrthoDB" id="10255013at2759"/>
<dbReference type="Pfam" id="PF00804">
    <property type="entry name" value="Syntaxin"/>
    <property type="match status" value="1"/>
</dbReference>
<evidence type="ECO:0000256" key="1">
    <source>
        <dbReference type="ARBA" id="ARBA00009063"/>
    </source>
</evidence>
<organism evidence="5 6">
    <name type="scientific">Venustampulla echinocandica</name>
    <dbReference type="NCBI Taxonomy" id="2656787"/>
    <lineage>
        <taxon>Eukaryota</taxon>
        <taxon>Fungi</taxon>
        <taxon>Dikarya</taxon>
        <taxon>Ascomycota</taxon>
        <taxon>Pezizomycotina</taxon>
        <taxon>Leotiomycetes</taxon>
        <taxon>Helotiales</taxon>
        <taxon>Pleuroascaceae</taxon>
        <taxon>Venustampulla</taxon>
    </lineage>
</organism>
<dbReference type="Gene3D" id="1.20.58.70">
    <property type="match status" value="1"/>
</dbReference>
<dbReference type="SUPFAM" id="SSF47661">
    <property type="entry name" value="t-snare proteins"/>
    <property type="match status" value="1"/>
</dbReference>
<name>A0A370TB90_9HELO</name>
<dbReference type="GO" id="GO:0005886">
    <property type="term" value="C:plasma membrane"/>
    <property type="evidence" value="ECO:0007669"/>
    <property type="project" value="TreeGrafter"/>
</dbReference>
<evidence type="ECO:0000256" key="3">
    <source>
        <dbReference type="SAM" id="Phobius"/>
    </source>
</evidence>
<dbReference type="GeneID" id="43602830"/>
<dbReference type="InterPro" id="IPR010989">
    <property type="entry name" value="SNARE"/>
</dbReference>
<keyword evidence="3" id="KW-1133">Transmembrane helix</keyword>
<evidence type="ECO:0000259" key="4">
    <source>
        <dbReference type="PROSITE" id="PS50192"/>
    </source>
</evidence>
<dbReference type="SMART" id="SM00397">
    <property type="entry name" value="t_SNARE"/>
    <property type="match status" value="1"/>
</dbReference>
<dbReference type="GO" id="GO:0006906">
    <property type="term" value="P:vesicle fusion"/>
    <property type="evidence" value="ECO:0007669"/>
    <property type="project" value="TreeGrafter"/>
</dbReference>
<protein>
    <recommendedName>
        <fullName evidence="4">t-SNARE coiled-coil homology domain-containing protein</fullName>
    </recommendedName>
</protein>
<proteinExistence type="inferred from homology"/>
<dbReference type="AlphaFoldDB" id="A0A370TB90"/>
<dbReference type="GO" id="GO:0031201">
    <property type="term" value="C:SNARE complex"/>
    <property type="evidence" value="ECO:0007669"/>
    <property type="project" value="TreeGrafter"/>
</dbReference>
<dbReference type="RefSeq" id="XP_031865441.1">
    <property type="nucleotide sequence ID" value="XM_032018604.1"/>
</dbReference>
<dbReference type="GO" id="GO:0005484">
    <property type="term" value="F:SNAP receptor activity"/>
    <property type="evidence" value="ECO:0007669"/>
    <property type="project" value="TreeGrafter"/>
</dbReference>
<dbReference type="Proteomes" id="UP000254866">
    <property type="component" value="Unassembled WGS sequence"/>
</dbReference>
<dbReference type="InterPro" id="IPR045242">
    <property type="entry name" value="Syntaxin"/>
</dbReference>
<feature type="transmembrane region" description="Helical" evidence="3">
    <location>
        <begin position="308"/>
        <end position="331"/>
    </location>
</feature>
<feature type="compositionally biased region" description="Polar residues" evidence="2">
    <location>
        <begin position="38"/>
        <end position="58"/>
    </location>
</feature>
<gene>
    <name evidence="5" type="ORF">BP5553_09981</name>
</gene>
<dbReference type="GO" id="GO:0006887">
    <property type="term" value="P:exocytosis"/>
    <property type="evidence" value="ECO:0007669"/>
    <property type="project" value="TreeGrafter"/>
</dbReference>
<feature type="domain" description="T-SNARE coiled-coil homology" evidence="4">
    <location>
        <begin position="234"/>
        <end position="296"/>
    </location>
</feature>
<accession>A0A370TB90</accession>
<dbReference type="CDD" id="cd15849">
    <property type="entry name" value="SNARE_Sso1"/>
    <property type="match status" value="1"/>
</dbReference>